<dbReference type="EMBL" id="WJEE01000002">
    <property type="protein sequence ID" value="MRI65147.1"/>
    <property type="molecule type" value="Genomic_DNA"/>
</dbReference>
<name>A0A6N7QSQ2_9BACI</name>
<comment type="caution">
    <text evidence="1">The sequence shown here is derived from an EMBL/GenBank/DDBJ whole genome shotgun (WGS) entry which is preliminary data.</text>
</comment>
<evidence type="ECO:0000313" key="1">
    <source>
        <dbReference type="EMBL" id="MRI65147.1"/>
    </source>
</evidence>
<gene>
    <name evidence="1" type="ORF">GH885_02140</name>
</gene>
<proteinExistence type="predicted"/>
<dbReference type="Proteomes" id="UP000435187">
    <property type="component" value="Unassembled WGS sequence"/>
</dbReference>
<protein>
    <submittedName>
        <fullName evidence="1">Uncharacterized protein</fullName>
    </submittedName>
</protein>
<evidence type="ECO:0000313" key="2">
    <source>
        <dbReference type="Proteomes" id="UP000435187"/>
    </source>
</evidence>
<dbReference type="RefSeq" id="WP_153834012.1">
    <property type="nucleotide sequence ID" value="NZ_JBHUMW010000105.1"/>
</dbReference>
<reference evidence="1 2" key="1">
    <citation type="submission" date="2019-10" db="EMBL/GenBank/DDBJ databases">
        <title>Gracilibacillus salitolerans sp. nov., a moderate halophile isolated from a saline soil in northwest China.</title>
        <authorList>
            <person name="Gan L."/>
        </authorList>
    </citation>
    <scope>NUCLEOTIDE SEQUENCE [LARGE SCALE GENOMIC DNA]</scope>
    <source>
        <strain evidence="1 2">TP2-8</strain>
    </source>
</reference>
<dbReference type="AlphaFoldDB" id="A0A6N7QSQ2"/>
<keyword evidence="2" id="KW-1185">Reference proteome</keyword>
<organism evidence="1 2">
    <name type="scientific">Gracilibacillus thailandensis</name>
    <dbReference type="NCBI Taxonomy" id="563735"/>
    <lineage>
        <taxon>Bacteria</taxon>
        <taxon>Bacillati</taxon>
        <taxon>Bacillota</taxon>
        <taxon>Bacilli</taxon>
        <taxon>Bacillales</taxon>
        <taxon>Bacillaceae</taxon>
        <taxon>Gracilibacillus</taxon>
    </lineage>
</organism>
<accession>A0A6N7QSQ2</accession>
<sequence>MADKQIQTLRSINYDPDVDQIIIIKKGEANRFKPTSGFGKLEAKFENSRIQYCDKTEREK</sequence>